<dbReference type="Pfam" id="PF00931">
    <property type="entry name" value="NB-ARC"/>
    <property type="match status" value="1"/>
</dbReference>
<dbReference type="InterPro" id="IPR058922">
    <property type="entry name" value="WHD_DRP"/>
</dbReference>
<dbReference type="HOGENOM" id="CLU_000837_25_0_1"/>
<dbReference type="Proteomes" id="UP000032180">
    <property type="component" value="Chromosome 11"/>
</dbReference>
<dbReference type="InterPro" id="IPR002182">
    <property type="entry name" value="NB-ARC"/>
</dbReference>
<dbReference type="Pfam" id="PF23559">
    <property type="entry name" value="WHD_DRP"/>
    <property type="match status" value="1"/>
</dbReference>
<evidence type="ECO:0000256" key="3">
    <source>
        <dbReference type="ARBA" id="ARBA00022737"/>
    </source>
</evidence>
<evidence type="ECO:0000259" key="9">
    <source>
        <dbReference type="Pfam" id="PF23559"/>
    </source>
</evidence>
<dbReference type="InterPro" id="IPR044974">
    <property type="entry name" value="Disease_R_plants"/>
</dbReference>
<dbReference type="Pfam" id="PF18052">
    <property type="entry name" value="Rx_N"/>
    <property type="match status" value="1"/>
</dbReference>
<dbReference type="Gramene" id="LPERR11G07730.1">
    <property type="protein sequence ID" value="LPERR11G07730.1"/>
    <property type="gene ID" value="LPERR11G07730"/>
</dbReference>
<evidence type="ECO:0000256" key="5">
    <source>
        <dbReference type="ARBA" id="ARBA00022821"/>
    </source>
</evidence>
<dbReference type="InterPro" id="IPR027417">
    <property type="entry name" value="P-loop_NTPase"/>
</dbReference>
<keyword evidence="3" id="KW-0677">Repeat</keyword>
<dbReference type="Gene3D" id="1.10.8.430">
    <property type="entry name" value="Helical domain of apoptotic protease-activating factors"/>
    <property type="match status" value="1"/>
</dbReference>
<dbReference type="SUPFAM" id="SSF52540">
    <property type="entry name" value="P-loop containing nucleoside triphosphate hydrolases"/>
    <property type="match status" value="1"/>
</dbReference>
<dbReference type="GO" id="GO:0009626">
    <property type="term" value="P:plant-type hypersensitive response"/>
    <property type="evidence" value="ECO:0007669"/>
    <property type="project" value="UniProtKB-ARBA"/>
</dbReference>
<dbReference type="GO" id="GO:0002758">
    <property type="term" value="P:innate immune response-activating signaling pathway"/>
    <property type="evidence" value="ECO:0007669"/>
    <property type="project" value="UniProtKB-ARBA"/>
</dbReference>
<evidence type="ECO:0000256" key="2">
    <source>
        <dbReference type="ARBA" id="ARBA00022614"/>
    </source>
</evidence>
<protein>
    <recommendedName>
        <fullName evidence="13">NB-ARC domain-containing protein</fullName>
    </recommendedName>
</protein>
<dbReference type="InterPro" id="IPR032675">
    <property type="entry name" value="LRR_dom_sf"/>
</dbReference>
<keyword evidence="2" id="KW-0433">Leucine-rich repeat</keyword>
<keyword evidence="6" id="KW-0175">Coiled coil</keyword>
<name>A0A0D9XQZ6_9ORYZ</name>
<dbReference type="Gene3D" id="3.40.50.300">
    <property type="entry name" value="P-loop containing nucleotide triphosphate hydrolases"/>
    <property type="match status" value="1"/>
</dbReference>
<dbReference type="InterPro" id="IPR042197">
    <property type="entry name" value="Apaf_helical"/>
</dbReference>
<dbReference type="SUPFAM" id="SSF52058">
    <property type="entry name" value="L domain-like"/>
    <property type="match status" value="1"/>
</dbReference>
<proteinExistence type="inferred from homology"/>
<dbReference type="FunFam" id="1.10.10.10:FF:000322">
    <property type="entry name" value="Probable disease resistance protein At1g63360"/>
    <property type="match status" value="1"/>
</dbReference>
<evidence type="ECO:0000313" key="12">
    <source>
        <dbReference type="Proteomes" id="UP000032180"/>
    </source>
</evidence>
<accession>A0A0D9XQZ6</accession>
<dbReference type="Pfam" id="PF23598">
    <property type="entry name" value="LRR_14"/>
    <property type="match status" value="2"/>
</dbReference>
<evidence type="ECO:0000313" key="11">
    <source>
        <dbReference type="EnsemblPlants" id="LPERR11G07730.1"/>
    </source>
</evidence>
<dbReference type="InterPro" id="IPR041118">
    <property type="entry name" value="Rx_N"/>
</dbReference>
<dbReference type="Gene3D" id="1.20.5.4130">
    <property type="match status" value="1"/>
</dbReference>
<reference evidence="11 12" key="1">
    <citation type="submission" date="2012-08" db="EMBL/GenBank/DDBJ databases">
        <title>Oryza genome evolution.</title>
        <authorList>
            <person name="Wing R.A."/>
        </authorList>
    </citation>
    <scope>NUCLEOTIDE SEQUENCE</scope>
</reference>
<evidence type="ECO:0000256" key="1">
    <source>
        <dbReference type="ARBA" id="ARBA00008894"/>
    </source>
</evidence>
<reference evidence="12" key="2">
    <citation type="submission" date="2013-12" db="EMBL/GenBank/DDBJ databases">
        <authorList>
            <person name="Yu Y."/>
            <person name="Lee S."/>
            <person name="de Baynast K."/>
            <person name="Wissotski M."/>
            <person name="Liu L."/>
            <person name="Talag J."/>
            <person name="Goicoechea J."/>
            <person name="Angelova A."/>
            <person name="Jetty R."/>
            <person name="Kudrna D."/>
            <person name="Golser W."/>
            <person name="Rivera L."/>
            <person name="Zhang J."/>
            <person name="Wing R."/>
        </authorList>
    </citation>
    <scope>NUCLEOTIDE SEQUENCE</scope>
</reference>
<feature type="domain" description="NB-ARC" evidence="7">
    <location>
        <begin position="171"/>
        <end position="343"/>
    </location>
</feature>
<sequence length="806" mass="92650">MEHTMVSVATGVLSLVLKKISTLMEKEYSKLKGVHDEILSLKDELSSMNALLLKLSYVEDLDVQVKEWRNQIRELSYDVEDCIDNFMHQTSDRSDMKGFFRKIIHKVRELGARHAISNDILKLKTRVHSANERHMRYNFEGAISSSSAIVPIDPRLPALYAEAESLVGIDEPTDDIIKWLTEGEGDSVRKLKVVSIWGPGGLGKTTLAHQVYDRIGGQFYCRAFVSVSQKPDMRKILRSILINVTGVEYPAGMKAWDVERLINELRDFINGKRFFVVIDDIWSTTHWQTIRCVLLDSNIGSRVLATTQIRYVAESCCPANQDKVFEMKHLSAIHAEKLFLKRIFGSGDNCPLHLKEVSNDILRRCGGLPLAIITMASLLVNKPQTKEQWEKYRDSIVDKNPIVNYMQKILSLSYTDLPHNLKTCLLYLSTFPEDFIIERDRLVRRWIAEGFIPTEGGQNFHELVNRSLIQVVGIKYDDRANTCRVHDMVLDLIVSKSVEENFVTFIGYQNRVCDLQDKVRRLSLKCHQQDGGTMPSARVVSCTRSLTIYGSTKRMPPISDFQSLRVVNIENNDKLENCYLNGIGRLFQLKYLRLIEVSISKLPEEIGDLQQLETLQLEHTKIKELPKGITRLKNLIFLRADYTSLPEGVGNMKALQKLSWIKCVGDTYSDMKSYTKNFVSSVIKLCKHKLQYLRIRSDVDQGCYLSFLLDSWSCPHHLQKFDMYTEYYFPRIPEWIAPLSNIIFLDINVNPVGEDTLMILGNLPYLNILWLWTKTVVPKREFIIRNIGFNVWKSSTLVFGVLKWGQ</sequence>
<dbReference type="AlphaFoldDB" id="A0A0D9XQZ6"/>
<keyword evidence="4" id="KW-0547">Nucleotide-binding</keyword>
<reference evidence="11" key="3">
    <citation type="submission" date="2015-04" db="UniProtKB">
        <authorList>
            <consortium name="EnsemblPlants"/>
        </authorList>
    </citation>
    <scope>IDENTIFICATION</scope>
</reference>
<evidence type="ECO:0000259" key="8">
    <source>
        <dbReference type="Pfam" id="PF18052"/>
    </source>
</evidence>
<dbReference type="PRINTS" id="PR00364">
    <property type="entry name" value="DISEASERSIST"/>
</dbReference>
<feature type="domain" description="Disease resistance R13L4/SHOC-2-like LRR" evidence="10">
    <location>
        <begin position="544"/>
        <end position="663"/>
    </location>
</feature>
<evidence type="ECO:0000259" key="10">
    <source>
        <dbReference type="Pfam" id="PF23598"/>
    </source>
</evidence>
<feature type="domain" description="Disease resistance N-terminal" evidence="8">
    <location>
        <begin position="12"/>
        <end position="97"/>
    </location>
</feature>
<dbReference type="STRING" id="77586.A0A0D9XQZ6"/>
<dbReference type="CDD" id="cd14798">
    <property type="entry name" value="RX-CC_like"/>
    <property type="match status" value="1"/>
</dbReference>
<comment type="similarity">
    <text evidence="1">Belongs to the disease resistance NB-LRR family.</text>
</comment>
<evidence type="ECO:0000256" key="6">
    <source>
        <dbReference type="ARBA" id="ARBA00023054"/>
    </source>
</evidence>
<dbReference type="PANTHER" id="PTHR23155">
    <property type="entry name" value="DISEASE RESISTANCE PROTEIN RP"/>
    <property type="match status" value="1"/>
</dbReference>
<dbReference type="GO" id="GO:0043531">
    <property type="term" value="F:ADP binding"/>
    <property type="evidence" value="ECO:0007669"/>
    <property type="project" value="InterPro"/>
</dbReference>
<dbReference type="eggNOG" id="KOG4658">
    <property type="taxonomic scope" value="Eukaryota"/>
</dbReference>
<keyword evidence="12" id="KW-1185">Reference proteome</keyword>
<feature type="domain" description="Disease resistance protein winged helix" evidence="9">
    <location>
        <begin position="431"/>
        <end position="493"/>
    </location>
</feature>
<evidence type="ECO:0000259" key="7">
    <source>
        <dbReference type="Pfam" id="PF00931"/>
    </source>
</evidence>
<feature type="domain" description="Disease resistance R13L4/SHOC-2-like LRR" evidence="10">
    <location>
        <begin position="671"/>
        <end position="795"/>
    </location>
</feature>
<dbReference type="PANTHER" id="PTHR23155:SF1011">
    <property type="entry name" value="OS11G0258500 PROTEIN"/>
    <property type="match status" value="1"/>
</dbReference>
<dbReference type="Gene3D" id="3.80.10.10">
    <property type="entry name" value="Ribonuclease Inhibitor"/>
    <property type="match status" value="1"/>
</dbReference>
<dbReference type="GO" id="GO:0042742">
    <property type="term" value="P:defense response to bacterium"/>
    <property type="evidence" value="ECO:0007669"/>
    <property type="project" value="UniProtKB-ARBA"/>
</dbReference>
<dbReference type="InterPro" id="IPR055414">
    <property type="entry name" value="LRR_R13L4/SHOC2-like"/>
</dbReference>
<evidence type="ECO:0000256" key="4">
    <source>
        <dbReference type="ARBA" id="ARBA00022741"/>
    </source>
</evidence>
<evidence type="ECO:0008006" key="13">
    <source>
        <dbReference type="Google" id="ProtNLM"/>
    </source>
</evidence>
<dbReference type="InterPro" id="IPR036388">
    <property type="entry name" value="WH-like_DNA-bd_sf"/>
</dbReference>
<organism evidence="11 12">
    <name type="scientific">Leersia perrieri</name>
    <dbReference type="NCBI Taxonomy" id="77586"/>
    <lineage>
        <taxon>Eukaryota</taxon>
        <taxon>Viridiplantae</taxon>
        <taxon>Streptophyta</taxon>
        <taxon>Embryophyta</taxon>
        <taxon>Tracheophyta</taxon>
        <taxon>Spermatophyta</taxon>
        <taxon>Magnoliopsida</taxon>
        <taxon>Liliopsida</taxon>
        <taxon>Poales</taxon>
        <taxon>Poaceae</taxon>
        <taxon>BOP clade</taxon>
        <taxon>Oryzoideae</taxon>
        <taxon>Oryzeae</taxon>
        <taxon>Oryzinae</taxon>
        <taxon>Leersia</taxon>
    </lineage>
</organism>
<dbReference type="Gene3D" id="1.10.10.10">
    <property type="entry name" value="Winged helix-like DNA-binding domain superfamily/Winged helix DNA-binding domain"/>
    <property type="match status" value="1"/>
</dbReference>
<dbReference type="EnsemblPlants" id="LPERR11G07730.1">
    <property type="protein sequence ID" value="LPERR11G07730.1"/>
    <property type="gene ID" value="LPERR11G07730"/>
</dbReference>
<keyword evidence="5" id="KW-0611">Plant defense</keyword>
<dbReference type="InterPro" id="IPR038005">
    <property type="entry name" value="RX-like_CC"/>
</dbReference>